<dbReference type="AlphaFoldDB" id="A0A1D7XL31"/>
<proteinExistence type="predicted"/>
<gene>
    <name evidence="1" type="ORF">BGI42_09955</name>
</gene>
<dbReference type="OrthoDB" id="2971545at2"/>
<evidence type="ECO:0008006" key="3">
    <source>
        <dbReference type="Google" id="ProtNLM"/>
    </source>
</evidence>
<organism evidence="1 2">
    <name type="scientific">Clostridium taeniosporum</name>
    <dbReference type="NCBI Taxonomy" id="394958"/>
    <lineage>
        <taxon>Bacteria</taxon>
        <taxon>Bacillati</taxon>
        <taxon>Bacillota</taxon>
        <taxon>Clostridia</taxon>
        <taxon>Eubacteriales</taxon>
        <taxon>Clostridiaceae</taxon>
        <taxon>Clostridium</taxon>
    </lineage>
</organism>
<dbReference type="Proteomes" id="UP000094652">
    <property type="component" value="Chromosome"/>
</dbReference>
<accession>A0A1D7XL31</accession>
<name>A0A1D7XL31_9CLOT</name>
<reference evidence="2" key="1">
    <citation type="submission" date="2016-09" db="EMBL/GenBank/DDBJ databases">
        <title>Genomics of Clostridium taeniosporum, an organism which forms endospores with ribbon-like appendages.</title>
        <authorList>
            <person name="Walker J.R."/>
        </authorList>
    </citation>
    <scope>NUCLEOTIDE SEQUENCE [LARGE SCALE GENOMIC DNA]</scope>
    <source>
        <strain evidence="2">1/k</strain>
    </source>
</reference>
<dbReference type="RefSeq" id="WP_069680173.1">
    <property type="nucleotide sequence ID" value="NZ_CP017253.2"/>
</dbReference>
<sequence length="157" mass="18093">MENSLNTHSIKYIGISSPYKYSTSNFKLFNVFHLAKIKIKDYHIENIIQIKSDINILNHNIIKTPKGTSCEGCIFTGNKLFFTGNIDFSIQYVLNNDLNKICIYKSREFFVESIQLPEYFSCNSNITLSTNIIDIDCTQLDSSKIYLTFTLYVEANL</sequence>
<protein>
    <recommendedName>
        <fullName evidence="3">DUF3794 domain-containing protein</fullName>
    </recommendedName>
</protein>
<evidence type="ECO:0000313" key="1">
    <source>
        <dbReference type="EMBL" id="AOR24034.1"/>
    </source>
</evidence>
<dbReference type="EMBL" id="CP017253">
    <property type="protein sequence ID" value="AOR24034.1"/>
    <property type="molecule type" value="Genomic_DNA"/>
</dbReference>
<evidence type="ECO:0000313" key="2">
    <source>
        <dbReference type="Proteomes" id="UP000094652"/>
    </source>
</evidence>
<dbReference type="STRING" id="394958.BGI42_09955"/>
<keyword evidence="2" id="KW-1185">Reference proteome</keyword>
<dbReference type="KEGG" id="ctae:BGI42_09955"/>